<protein>
    <recommendedName>
        <fullName evidence="4">cytochrome-c oxidase</fullName>
        <ecNumber evidence="4">7.1.1.9</ecNumber>
    </recommendedName>
    <alternativeName>
        <fullName evidence="11">Cytochrome aa3 subunit 4</fullName>
    </alternativeName>
    <alternativeName>
        <fullName evidence="10">Cytochrome c oxidase polypeptide IV</fullName>
    </alternativeName>
</protein>
<organism evidence="14 15">
    <name type="scientific">Streptantibioticus parmotrematis</name>
    <dbReference type="NCBI Taxonomy" id="2873249"/>
    <lineage>
        <taxon>Bacteria</taxon>
        <taxon>Bacillati</taxon>
        <taxon>Actinomycetota</taxon>
        <taxon>Actinomycetes</taxon>
        <taxon>Kitasatosporales</taxon>
        <taxon>Streptomycetaceae</taxon>
        <taxon>Streptantibioticus</taxon>
    </lineage>
</organism>
<evidence type="ECO:0000256" key="2">
    <source>
        <dbReference type="ARBA" id="ARBA00004651"/>
    </source>
</evidence>
<evidence type="ECO:0000256" key="4">
    <source>
        <dbReference type="ARBA" id="ARBA00012949"/>
    </source>
</evidence>
<dbReference type="RefSeq" id="WP_222973048.1">
    <property type="nucleotide sequence ID" value="NZ_JAINVZ010000001.1"/>
</dbReference>
<evidence type="ECO:0000313" key="15">
    <source>
        <dbReference type="Proteomes" id="UP001198565"/>
    </source>
</evidence>
<keyword evidence="6 13" id="KW-0812">Transmembrane</keyword>
<comment type="function">
    <text evidence="1">Part of cytochrome c oxidase, its function is unknown.</text>
</comment>
<comment type="similarity">
    <text evidence="3">Belongs to the cytochrome c oxidase bacterial subunit CtaF family.</text>
</comment>
<dbReference type="EMBL" id="JAINVZ010000001">
    <property type="protein sequence ID" value="MBY8883448.1"/>
    <property type="molecule type" value="Genomic_DNA"/>
</dbReference>
<evidence type="ECO:0000313" key="14">
    <source>
        <dbReference type="EMBL" id="MBY8883448.1"/>
    </source>
</evidence>
<comment type="catalytic activity">
    <reaction evidence="12">
        <text>4 Fe(II)-[cytochrome c] + O2 + 8 H(+)(in) = 4 Fe(III)-[cytochrome c] + 2 H2O + 4 H(+)(out)</text>
        <dbReference type="Rhea" id="RHEA:11436"/>
        <dbReference type="Rhea" id="RHEA-COMP:10350"/>
        <dbReference type="Rhea" id="RHEA-COMP:14399"/>
        <dbReference type="ChEBI" id="CHEBI:15377"/>
        <dbReference type="ChEBI" id="CHEBI:15378"/>
        <dbReference type="ChEBI" id="CHEBI:15379"/>
        <dbReference type="ChEBI" id="CHEBI:29033"/>
        <dbReference type="ChEBI" id="CHEBI:29034"/>
        <dbReference type="EC" id="7.1.1.9"/>
    </reaction>
</comment>
<proteinExistence type="inferred from homology"/>
<evidence type="ECO:0000256" key="12">
    <source>
        <dbReference type="ARBA" id="ARBA00047816"/>
    </source>
</evidence>
<dbReference type="PIRSF" id="PIRSF017385">
    <property type="entry name" value="CtaF"/>
    <property type="match status" value="1"/>
</dbReference>
<keyword evidence="5" id="KW-1003">Cell membrane</keyword>
<dbReference type="Proteomes" id="UP001198565">
    <property type="component" value="Unassembled WGS sequence"/>
</dbReference>
<comment type="subcellular location">
    <subcellularLocation>
        <location evidence="2">Cell membrane</location>
        <topology evidence="2">Multi-pass membrane protein</topology>
    </subcellularLocation>
</comment>
<dbReference type="Pfam" id="PF12270">
    <property type="entry name" value="Cyt_c_ox_IV"/>
    <property type="match status" value="1"/>
</dbReference>
<evidence type="ECO:0000256" key="1">
    <source>
        <dbReference type="ARBA" id="ARBA00002536"/>
    </source>
</evidence>
<accession>A0ABS7QJU8</accession>
<evidence type="ECO:0000256" key="8">
    <source>
        <dbReference type="ARBA" id="ARBA00022989"/>
    </source>
</evidence>
<evidence type="ECO:0000256" key="7">
    <source>
        <dbReference type="ARBA" id="ARBA00022967"/>
    </source>
</evidence>
<name>A0ABS7QJU8_9ACTN</name>
<keyword evidence="7" id="KW-1278">Translocase</keyword>
<evidence type="ECO:0000256" key="10">
    <source>
        <dbReference type="ARBA" id="ARBA00031366"/>
    </source>
</evidence>
<evidence type="ECO:0000256" key="9">
    <source>
        <dbReference type="ARBA" id="ARBA00023136"/>
    </source>
</evidence>
<evidence type="ECO:0000256" key="11">
    <source>
        <dbReference type="ARBA" id="ARBA00031401"/>
    </source>
</evidence>
<comment type="caution">
    <text evidence="14">The sequence shown here is derived from an EMBL/GenBank/DDBJ whole genome shotgun (WGS) entry which is preliminary data.</text>
</comment>
<gene>
    <name evidence="14" type="ORF">K7472_01135</name>
</gene>
<keyword evidence="9 13" id="KW-0472">Membrane</keyword>
<reference evidence="14 15" key="1">
    <citation type="submission" date="2021-08" db="EMBL/GenBank/DDBJ databases">
        <title>Streptomyces sp. PTM05 isolated from lichen.</title>
        <authorList>
            <person name="Somphong A."/>
            <person name="Phongsopitanun W."/>
            <person name="Tanasupawat S."/>
        </authorList>
    </citation>
    <scope>NUCLEOTIDE SEQUENCE [LARGE SCALE GENOMIC DNA]</scope>
    <source>
        <strain evidence="14 15">Ptm05</strain>
    </source>
</reference>
<sequence length="129" mass="13956">MRTEARLFAGVALFFLAAFVVYAVYATDPAGKAALAVSFLMASLISFFLYTQYRRKGTRPEDRGDAEILERSGPVDFFPARSAWPPMTALGSVLCALGVVYGLWLFLIGFGVLGAGVGGFAFQYAHRGE</sequence>
<feature type="transmembrane region" description="Helical" evidence="13">
    <location>
        <begin position="33"/>
        <end position="50"/>
    </location>
</feature>
<evidence type="ECO:0000256" key="6">
    <source>
        <dbReference type="ARBA" id="ARBA00022692"/>
    </source>
</evidence>
<dbReference type="EC" id="7.1.1.9" evidence="4"/>
<feature type="transmembrane region" description="Helical" evidence="13">
    <location>
        <begin position="89"/>
        <end position="122"/>
    </location>
</feature>
<keyword evidence="15" id="KW-1185">Reference proteome</keyword>
<evidence type="ECO:0000256" key="3">
    <source>
        <dbReference type="ARBA" id="ARBA00006870"/>
    </source>
</evidence>
<dbReference type="InterPro" id="IPR021050">
    <property type="entry name" value="Cyt_c_oxidase_su4_actinobac"/>
</dbReference>
<evidence type="ECO:0000256" key="5">
    <source>
        <dbReference type="ARBA" id="ARBA00022475"/>
    </source>
</evidence>
<evidence type="ECO:0000256" key="13">
    <source>
        <dbReference type="SAM" id="Phobius"/>
    </source>
</evidence>
<keyword evidence="8 13" id="KW-1133">Transmembrane helix</keyword>